<sequence length="55" mass="5967">MVRMTKPEEGSIREDMRAASWSTESKGKKSSSSKNVGQAVLAGECETEEHRQGGP</sequence>
<gene>
    <name evidence="2" type="ORF">HYC85_013037</name>
</gene>
<feature type="compositionally biased region" description="Low complexity" evidence="1">
    <location>
        <begin position="20"/>
        <end position="34"/>
    </location>
</feature>
<dbReference type="AlphaFoldDB" id="A0A7J7HGF3"/>
<name>A0A7J7HGF3_CAMSI</name>
<evidence type="ECO:0000256" key="1">
    <source>
        <dbReference type="SAM" id="MobiDB-lite"/>
    </source>
</evidence>
<feature type="compositionally biased region" description="Basic and acidic residues" evidence="1">
    <location>
        <begin position="1"/>
        <end position="17"/>
    </location>
</feature>
<dbReference type="EMBL" id="JACBKZ010000005">
    <property type="protein sequence ID" value="KAF5951044.1"/>
    <property type="molecule type" value="Genomic_DNA"/>
</dbReference>
<accession>A0A7J7HGF3</accession>
<organism evidence="2 3">
    <name type="scientific">Camellia sinensis</name>
    <name type="common">Tea plant</name>
    <name type="synonym">Thea sinensis</name>
    <dbReference type="NCBI Taxonomy" id="4442"/>
    <lineage>
        <taxon>Eukaryota</taxon>
        <taxon>Viridiplantae</taxon>
        <taxon>Streptophyta</taxon>
        <taxon>Embryophyta</taxon>
        <taxon>Tracheophyta</taxon>
        <taxon>Spermatophyta</taxon>
        <taxon>Magnoliopsida</taxon>
        <taxon>eudicotyledons</taxon>
        <taxon>Gunneridae</taxon>
        <taxon>Pentapetalae</taxon>
        <taxon>asterids</taxon>
        <taxon>Ericales</taxon>
        <taxon>Theaceae</taxon>
        <taxon>Camellia</taxon>
    </lineage>
</organism>
<comment type="caution">
    <text evidence="2">The sequence shown here is derived from an EMBL/GenBank/DDBJ whole genome shotgun (WGS) entry which is preliminary data.</text>
</comment>
<reference evidence="2 3" key="2">
    <citation type="submission" date="2020-07" db="EMBL/GenBank/DDBJ databases">
        <title>Genome assembly of wild tea tree DASZ reveals pedigree and selection history of tea varieties.</title>
        <authorList>
            <person name="Zhang W."/>
        </authorList>
    </citation>
    <scope>NUCLEOTIDE SEQUENCE [LARGE SCALE GENOMIC DNA]</scope>
    <source>
        <strain evidence="3">cv. G240</strain>
        <tissue evidence="2">Leaf</tissue>
    </source>
</reference>
<keyword evidence="3" id="KW-1185">Reference proteome</keyword>
<protein>
    <submittedName>
        <fullName evidence="2">Uncharacterized protein</fullName>
    </submittedName>
</protein>
<reference evidence="3" key="1">
    <citation type="journal article" date="2020" name="Nat. Commun.">
        <title>Genome assembly of wild tea tree DASZ reveals pedigree and selection history of tea varieties.</title>
        <authorList>
            <person name="Zhang W."/>
            <person name="Zhang Y."/>
            <person name="Qiu H."/>
            <person name="Guo Y."/>
            <person name="Wan H."/>
            <person name="Zhang X."/>
            <person name="Scossa F."/>
            <person name="Alseekh S."/>
            <person name="Zhang Q."/>
            <person name="Wang P."/>
            <person name="Xu L."/>
            <person name="Schmidt M.H."/>
            <person name="Jia X."/>
            <person name="Li D."/>
            <person name="Zhu A."/>
            <person name="Guo F."/>
            <person name="Chen W."/>
            <person name="Ni D."/>
            <person name="Usadel B."/>
            <person name="Fernie A.R."/>
            <person name="Wen W."/>
        </authorList>
    </citation>
    <scope>NUCLEOTIDE SEQUENCE [LARGE SCALE GENOMIC DNA]</scope>
    <source>
        <strain evidence="3">cv. G240</strain>
    </source>
</reference>
<proteinExistence type="predicted"/>
<evidence type="ECO:0000313" key="2">
    <source>
        <dbReference type="EMBL" id="KAF5951044.1"/>
    </source>
</evidence>
<evidence type="ECO:0000313" key="3">
    <source>
        <dbReference type="Proteomes" id="UP000593564"/>
    </source>
</evidence>
<feature type="region of interest" description="Disordered" evidence="1">
    <location>
        <begin position="1"/>
        <end position="55"/>
    </location>
</feature>
<dbReference type="Proteomes" id="UP000593564">
    <property type="component" value="Unassembled WGS sequence"/>
</dbReference>